<organism evidence="2">
    <name type="scientific">Eiseniibacteriota bacterium</name>
    <dbReference type="NCBI Taxonomy" id="2212470"/>
    <lineage>
        <taxon>Bacteria</taxon>
        <taxon>Candidatus Eiseniibacteriota</taxon>
    </lineage>
</organism>
<reference evidence="2" key="1">
    <citation type="journal article" date="2020" name="mSystems">
        <title>Genome- and Community-Level Interaction Insights into Carbon Utilization and Element Cycling Functions of Hydrothermarchaeota in Hydrothermal Sediment.</title>
        <authorList>
            <person name="Zhou Z."/>
            <person name="Liu Y."/>
            <person name="Xu W."/>
            <person name="Pan J."/>
            <person name="Luo Z.H."/>
            <person name="Li M."/>
        </authorList>
    </citation>
    <scope>NUCLEOTIDE SEQUENCE [LARGE SCALE GENOMIC DNA]</scope>
    <source>
        <strain evidence="2">SpSt-381</strain>
    </source>
</reference>
<accession>A0A832I3N6</accession>
<dbReference type="GO" id="GO:0008757">
    <property type="term" value="F:S-adenosylmethionine-dependent methyltransferase activity"/>
    <property type="evidence" value="ECO:0007669"/>
    <property type="project" value="InterPro"/>
</dbReference>
<evidence type="ECO:0000313" key="2">
    <source>
        <dbReference type="EMBL" id="HGZ43903.1"/>
    </source>
</evidence>
<dbReference type="AlphaFoldDB" id="A0A832I3N6"/>
<dbReference type="InterPro" id="IPR029063">
    <property type="entry name" value="SAM-dependent_MTases_sf"/>
</dbReference>
<dbReference type="Pfam" id="PF08241">
    <property type="entry name" value="Methyltransf_11"/>
    <property type="match status" value="1"/>
</dbReference>
<name>A0A832I3N6_UNCEI</name>
<protein>
    <submittedName>
        <fullName evidence="2">Class I SAM-dependent methyltransferase</fullName>
    </submittedName>
</protein>
<comment type="caution">
    <text evidence="2">The sequence shown here is derived from an EMBL/GenBank/DDBJ whole genome shotgun (WGS) entry which is preliminary data.</text>
</comment>
<proteinExistence type="predicted"/>
<dbReference type="Gene3D" id="3.40.50.150">
    <property type="entry name" value="Vaccinia Virus protein VP39"/>
    <property type="match status" value="1"/>
</dbReference>
<sequence>MSFDSFDVEARFFCELRPPERPARRVLVVGCGDGTEAAHIAAEIGAAVVGLDLVVDPARRREGVHLLRADARRLPFRDGAFDALYCYHVLEHVPQPSRAVAEARRVLGGRGWAFFGTPNRSRLVGYLGGRATAWDKVRWNLADWGKRLAGRWSNEQGAHAGFSAAELRGLLGAAFRDVRDVSVRYYARKYPALARLWAASFRLGFGRFVAPSVYFVAEDACGPEGHDRVGRSDAA</sequence>
<evidence type="ECO:0000259" key="1">
    <source>
        <dbReference type="Pfam" id="PF08241"/>
    </source>
</evidence>
<gene>
    <name evidence="2" type="ORF">ENR23_10875</name>
</gene>
<dbReference type="GO" id="GO:0032259">
    <property type="term" value="P:methylation"/>
    <property type="evidence" value="ECO:0007669"/>
    <property type="project" value="UniProtKB-KW"/>
</dbReference>
<dbReference type="EMBL" id="DSQF01000022">
    <property type="protein sequence ID" value="HGZ43903.1"/>
    <property type="molecule type" value="Genomic_DNA"/>
</dbReference>
<keyword evidence="2" id="KW-0489">Methyltransferase</keyword>
<dbReference type="CDD" id="cd02440">
    <property type="entry name" value="AdoMet_MTases"/>
    <property type="match status" value="1"/>
</dbReference>
<dbReference type="PANTHER" id="PTHR43591">
    <property type="entry name" value="METHYLTRANSFERASE"/>
    <property type="match status" value="1"/>
</dbReference>
<dbReference type="InterPro" id="IPR013216">
    <property type="entry name" value="Methyltransf_11"/>
</dbReference>
<dbReference type="SUPFAM" id="SSF53335">
    <property type="entry name" value="S-adenosyl-L-methionine-dependent methyltransferases"/>
    <property type="match status" value="1"/>
</dbReference>
<keyword evidence="2" id="KW-0808">Transferase</keyword>
<feature type="domain" description="Methyltransferase type 11" evidence="1">
    <location>
        <begin position="27"/>
        <end position="115"/>
    </location>
</feature>
<dbReference type="PANTHER" id="PTHR43591:SF24">
    <property type="entry name" value="2-METHOXY-6-POLYPRENYL-1,4-BENZOQUINOL METHYLASE, MITOCHONDRIAL"/>
    <property type="match status" value="1"/>
</dbReference>